<feature type="region of interest" description="Disordered" evidence="1">
    <location>
        <begin position="1"/>
        <end position="70"/>
    </location>
</feature>
<reference evidence="2 3" key="1">
    <citation type="submission" date="2017-11" db="EMBL/GenBank/DDBJ databases">
        <title>De-novo sequencing of pomegranate (Punica granatum L.) genome.</title>
        <authorList>
            <person name="Akparov Z."/>
            <person name="Amiraslanov A."/>
            <person name="Hajiyeva S."/>
            <person name="Abbasov M."/>
            <person name="Kaur K."/>
            <person name="Hamwieh A."/>
            <person name="Solovyev V."/>
            <person name="Salamov A."/>
            <person name="Braich B."/>
            <person name="Kosarev P."/>
            <person name="Mahmoud A."/>
            <person name="Hajiyev E."/>
            <person name="Babayeva S."/>
            <person name="Izzatullayeva V."/>
            <person name="Mammadov A."/>
            <person name="Mammadov A."/>
            <person name="Sharifova S."/>
            <person name="Ojaghi J."/>
            <person name="Eynullazada K."/>
            <person name="Bayramov B."/>
            <person name="Abdulazimova A."/>
            <person name="Shahmuradov I."/>
        </authorList>
    </citation>
    <scope>NUCLEOTIDE SEQUENCE [LARGE SCALE GENOMIC DNA]</scope>
    <source>
        <strain evidence="3">cv. AG2017</strain>
        <tissue evidence="2">Leaf</tissue>
    </source>
</reference>
<dbReference type="AlphaFoldDB" id="A0A2I0GKQ7"/>
<proteinExistence type="predicted"/>
<organism evidence="2 3">
    <name type="scientific">Punica granatum</name>
    <name type="common">Pomegranate</name>
    <dbReference type="NCBI Taxonomy" id="22663"/>
    <lineage>
        <taxon>Eukaryota</taxon>
        <taxon>Viridiplantae</taxon>
        <taxon>Streptophyta</taxon>
        <taxon>Embryophyta</taxon>
        <taxon>Tracheophyta</taxon>
        <taxon>Spermatophyta</taxon>
        <taxon>Magnoliopsida</taxon>
        <taxon>eudicotyledons</taxon>
        <taxon>Gunneridae</taxon>
        <taxon>Pentapetalae</taxon>
        <taxon>rosids</taxon>
        <taxon>malvids</taxon>
        <taxon>Myrtales</taxon>
        <taxon>Lythraceae</taxon>
        <taxon>Punica</taxon>
    </lineage>
</organism>
<name>A0A2I0GKQ7_PUNGR</name>
<dbReference type="Proteomes" id="UP000233551">
    <property type="component" value="Unassembled WGS sequence"/>
</dbReference>
<protein>
    <submittedName>
        <fullName evidence="2">Uncharacterized protein</fullName>
    </submittedName>
</protein>
<keyword evidence="3" id="KW-1185">Reference proteome</keyword>
<dbReference type="EMBL" id="PGOL01045047">
    <property type="protein sequence ID" value="PKH62878.1"/>
    <property type="molecule type" value="Genomic_DNA"/>
</dbReference>
<gene>
    <name evidence="2" type="ORF">CRG98_050265</name>
</gene>
<evidence type="ECO:0000313" key="2">
    <source>
        <dbReference type="EMBL" id="PKH62878.1"/>
    </source>
</evidence>
<comment type="caution">
    <text evidence="2">The sequence shown here is derived from an EMBL/GenBank/DDBJ whole genome shotgun (WGS) entry which is preliminary data.</text>
</comment>
<feature type="compositionally biased region" description="Basic residues" evidence="1">
    <location>
        <begin position="34"/>
        <end position="46"/>
    </location>
</feature>
<evidence type="ECO:0000256" key="1">
    <source>
        <dbReference type="SAM" id="MobiDB-lite"/>
    </source>
</evidence>
<accession>A0A2I0GKQ7</accession>
<evidence type="ECO:0000313" key="3">
    <source>
        <dbReference type="Proteomes" id="UP000233551"/>
    </source>
</evidence>
<sequence>MEASGSPIGGPIPESTEDSKSEIPGRFGVGSANRRPRPFHGGRRRPPWVSATSAEGSGSPVGDHNPESTGDLRLGVLSRFWVGAANRRPRPLHRGCQHPLWVPATLVEGSGSPIGGPDPSFPFDFL</sequence>